<reference evidence="2 3" key="1">
    <citation type="submission" date="2019-03" db="EMBL/GenBank/DDBJ databases">
        <title>Novel transposon Tn6433 accelerates the dissemination of tet(E) in Aeromonas from aerobic biofilm under oxytetracycline stress.</title>
        <authorList>
            <person name="Shi Y."/>
            <person name="Tian Z."/>
            <person name="Zhang Y."/>
            <person name="Zhang H."/>
            <person name="Yang M."/>
        </authorList>
    </citation>
    <scope>NUCLEOTIDE SEQUENCE [LARGE SCALE GENOMIC DNA]</scope>
    <source>
        <strain evidence="2 3">R50-22</strain>
        <plasmid evidence="3">paeme5</plasmid>
    </source>
</reference>
<keyword evidence="3" id="KW-1185">Reference proteome</keyword>
<dbReference type="EMBL" id="CP038449">
    <property type="protein sequence ID" value="QJT41324.1"/>
    <property type="molecule type" value="Genomic_DNA"/>
</dbReference>
<dbReference type="RefSeq" id="WP_171270120.1">
    <property type="nucleotide sequence ID" value="NZ_CP038446.1"/>
</dbReference>
<sequence length="197" mass="21801">MSSKQMAPQRLPQQAHQDGYLGTKDSRYGKYHEFYSFKVHGSKAALNFVPDETRKQFLTVSLEAAELLNSSTRTYNWKNKSRVQLTRGEFLEVVAVLLGIGADCQCKFDNHGTPGGAKKGFQMIHQGNKVFVSVFEANKPPKSVPIPLMEATQVAHMMLSIYVDNYPGLTTDTVLTSLILATRKRDSTAGSVANGRT</sequence>
<proteinExistence type="predicted"/>
<evidence type="ECO:0000256" key="1">
    <source>
        <dbReference type="SAM" id="MobiDB-lite"/>
    </source>
</evidence>
<accession>A0ABX6NY66</accession>
<dbReference type="Proteomes" id="UP000502657">
    <property type="component" value="Plasmid pAeme5"/>
</dbReference>
<evidence type="ECO:0000313" key="2">
    <source>
        <dbReference type="EMBL" id="QJT41324.1"/>
    </source>
</evidence>
<name>A0ABX6NY66_AERME</name>
<feature type="region of interest" description="Disordered" evidence="1">
    <location>
        <begin position="1"/>
        <end position="22"/>
    </location>
</feature>
<feature type="compositionally biased region" description="Polar residues" evidence="1">
    <location>
        <begin position="1"/>
        <end position="16"/>
    </location>
</feature>
<geneLocation type="plasmid" evidence="3">
    <name>paeme5</name>
</geneLocation>
<protein>
    <submittedName>
        <fullName evidence="2">Uncharacterized protein</fullName>
    </submittedName>
</protein>
<gene>
    <name evidence="2" type="ORF">E4188_22775</name>
</gene>
<keyword evidence="2" id="KW-0614">Plasmid</keyword>
<organism evidence="2 3">
    <name type="scientific">Aeromonas media</name>
    <dbReference type="NCBI Taxonomy" id="651"/>
    <lineage>
        <taxon>Bacteria</taxon>
        <taxon>Pseudomonadati</taxon>
        <taxon>Pseudomonadota</taxon>
        <taxon>Gammaproteobacteria</taxon>
        <taxon>Aeromonadales</taxon>
        <taxon>Aeromonadaceae</taxon>
        <taxon>Aeromonas</taxon>
    </lineage>
</organism>
<evidence type="ECO:0000313" key="3">
    <source>
        <dbReference type="Proteomes" id="UP000502657"/>
    </source>
</evidence>